<evidence type="ECO:0000256" key="4">
    <source>
        <dbReference type="ARBA" id="ARBA00022692"/>
    </source>
</evidence>
<gene>
    <name evidence="11" type="ORF">KIP89_05460</name>
</gene>
<evidence type="ECO:0000256" key="8">
    <source>
        <dbReference type="ARBA" id="ARBA00039168"/>
    </source>
</evidence>
<sequence>MAWIYLLIASLFEMLFAVTMKYADGFSRVGWSIFTVAAGIASLLFLTAAMKTLPVSVAYPAWTAVGSVGTVILGAVLFNEPLTAMKIVCVGAIVAGIIGLRLQAG</sequence>
<comment type="similarity">
    <text evidence="7">Belongs to the drug/metabolite transporter (DMT) superfamily. Small multidrug resistance (SMR) (TC 2.A.7.1) family. Gdx/SugE subfamily.</text>
</comment>
<keyword evidence="2" id="KW-0813">Transport</keyword>
<dbReference type="Gene3D" id="1.10.3730.20">
    <property type="match status" value="1"/>
</dbReference>
<evidence type="ECO:0000256" key="5">
    <source>
        <dbReference type="ARBA" id="ARBA00022989"/>
    </source>
</evidence>
<dbReference type="EMBL" id="JAHCQH010000014">
    <property type="protein sequence ID" value="MBS9476547.1"/>
    <property type="molecule type" value="Genomic_DNA"/>
</dbReference>
<protein>
    <recommendedName>
        <fullName evidence="8">Guanidinium exporter</fullName>
    </recommendedName>
</protein>
<comment type="caution">
    <text evidence="11">The sequence shown here is derived from an EMBL/GenBank/DDBJ whole genome shotgun (WGS) entry which is preliminary data.</text>
</comment>
<dbReference type="PANTHER" id="PTHR30561:SF0">
    <property type="entry name" value="GUANIDINIUM EXPORTER"/>
    <property type="match status" value="1"/>
</dbReference>
<dbReference type="Proteomes" id="UP001166585">
    <property type="component" value="Unassembled WGS sequence"/>
</dbReference>
<dbReference type="InterPro" id="IPR045324">
    <property type="entry name" value="Small_multidrug_res"/>
</dbReference>
<evidence type="ECO:0000313" key="11">
    <source>
        <dbReference type="EMBL" id="MBS9476547.1"/>
    </source>
</evidence>
<evidence type="ECO:0000256" key="10">
    <source>
        <dbReference type="SAM" id="Phobius"/>
    </source>
</evidence>
<dbReference type="InterPro" id="IPR000390">
    <property type="entry name" value="Small_drug/metabolite_transptr"/>
</dbReference>
<evidence type="ECO:0000256" key="2">
    <source>
        <dbReference type="ARBA" id="ARBA00022448"/>
    </source>
</evidence>
<feature type="transmembrane region" description="Helical" evidence="10">
    <location>
        <begin position="84"/>
        <end position="102"/>
    </location>
</feature>
<dbReference type="Pfam" id="PF00893">
    <property type="entry name" value="Multi_Drug_Res"/>
    <property type="match status" value="1"/>
</dbReference>
<organism evidence="11 12">
    <name type="scientific">Ancylobacter radicis</name>
    <dbReference type="NCBI Taxonomy" id="2836179"/>
    <lineage>
        <taxon>Bacteria</taxon>
        <taxon>Pseudomonadati</taxon>
        <taxon>Pseudomonadota</taxon>
        <taxon>Alphaproteobacteria</taxon>
        <taxon>Hyphomicrobiales</taxon>
        <taxon>Xanthobacteraceae</taxon>
        <taxon>Ancylobacter</taxon>
    </lineage>
</organism>
<accession>A0ABS5R856</accession>
<evidence type="ECO:0000313" key="12">
    <source>
        <dbReference type="Proteomes" id="UP001166585"/>
    </source>
</evidence>
<name>A0ABS5R856_9HYPH</name>
<evidence type="ECO:0000256" key="6">
    <source>
        <dbReference type="ARBA" id="ARBA00023136"/>
    </source>
</evidence>
<evidence type="ECO:0000256" key="9">
    <source>
        <dbReference type="RuleBase" id="RU003942"/>
    </source>
</evidence>
<reference evidence="11" key="1">
    <citation type="submission" date="2021-05" db="EMBL/GenBank/DDBJ databases">
        <authorList>
            <person name="Sun Q."/>
            <person name="Inoue M."/>
        </authorList>
    </citation>
    <scope>NUCLEOTIDE SEQUENCE</scope>
    <source>
        <strain evidence="11">VKM B-3255</strain>
    </source>
</reference>
<evidence type="ECO:0000256" key="1">
    <source>
        <dbReference type="ARBA" id="ARBA00004651"/>
    </source>
</evidence>
<feature type="transmembrane region" description="Helical" evidence="10">
    <location>
        <begin position="33"/>
        <end position="50"/>
    </location>
</feature>
<keyword evidence="12" id="KW-1185">Reference proteome</keyword>
<dbReference type="PANTHER" id="PTHR30561">
    <property type="entry name" value="SMR FAMILY PROTON-DEPENDENT DRUG EFFLUX TRANSPORTER SUGE"/>
    <property type="match status" value="1"/>
</dbReference>
<evidence type="ECO:0000256" key="7">
    <source>
        <dbReference type="ARBA" id="ARBA00038151"/>
    </source>
</evidence>
<dbReference type="InterPro" id="IPR037185">
    <property type="entry name" value="EmrE-like"/>
</dbReference>
<comment type="subcellular location">
    <subcellularLocation>
        <location evidence="1 9">Cell membrane</location>
        <topology evidence="1 9">Multi-pass membrane protein</topology>
    </subcellularLocation>
</comment>
<keyword evidence="4 9" id="KW-0812">Transmembrane</keyword>
<feature type="transmembrane region" description="Helical" evidence="10">
    <location>
        <begin position="57"/>
        <end position="78"/>
    </location>
</feature>
<proteinExistence type="inferred from homology"/>
<keyword evidence="6 10" id="KW-0472">Membrane</keyword>
<dbReference type="SUPFAM" id="SSF103481">
    <property type="entry name" value="Multidrug resistance efflux transporter EmrE"/>
    <property type="match status" value="1"/>
</dbReference>
<keyword evidence="3" id="KW-1003">Cell membrane</keyword>
<evidence type="ECO:0000256" key="3">
    <source>
        <dbReference type="ARBA" id="ARBA00022475"/>
    </source>
</evidence>
<keyword evidence="5 10" id="KW-1133">Transmembrane helix</keyword>
<dbReference type="RefSeq" id="WP_213754375.1">
    <property type="nucleotide sequence ID" value="NZ_JAHCQH010000014.1"/>
</dbReference>